<dbReference type="GO" id="GO:0005886">
    <property type="term" value="C:plasma membrane"/>
    <property type="evidence" value="ECO:0007669"/>
    <property type="project" value="UniProtKB-SubCell"/>
</dbReference>
<evidence type="ECO:0000313" key="8">
    <source>
        <dbReference type="Proteomes" id="UP001156102"/>
    </source>
</evidence>
<feature type="transmembrane region" description="Helical" evidence="6">
    <location>
        <begin position="248"/>
        <end position="269"/>
    </location>
</feature>
<dbReference type="EMBL" id="JANCLT010000001">
    <property type="protein sequence ID" value="MCP8967290.1"/>
    <property type="molecule type" value="Genomic_DNA"/>
</dbReference>
<feature type="transmembrane region" description="Helical" evidence="6">
    <location>
        <begin position="121"/>
        <end position="143"/>
    </location>
</feature>
<reference evidence="7" key="1">
    <citation type="submission" date="2022-07" db="EMBL/GenBank/DDBJ databases">
        <authorList>
            <person name="Li W.-J."/>
            <person name="Deng Q.-Q."/>
        </authorList>
    </citation>
    <scope>NUCLEOTIDE SEQUENCE</scope>
    <source>
        <strain evidence="7">SYSU M60031</strain>
    </source>
</reference>
<feature type="transmembrane region" description="Helical" evidence="6">
    <location>
        <begin position="412"/>
        <end position="437"/>
    </location>
</feature>
<feature type="transmembrane region" description="Helical" evidence="6">
    <location>
        <begin position="480"/>
        <end position="501"/>
    </location>
</feature>
<feature type="transmembrane region" description="Helical" evidence="6">
    <location>
        <begin position="281"/>
        <end position="302"/>
    </location>
</feature>
<dbReference type="Pfam" id="PF01943">
    <property type="entry name" value="Polysacc_synt"/>
    <property type="match status" value="1"/>
</dbReference>
<feature type="transmembrane region" description="Helical" evidence="6">
    <location>
        <begin position="323"/>
        <end position="343"/>
    </location>
</feature>
<keyword evidence="8" id="KW-1185">Reference proteome</keyword>
<dbReference type="NCBIfam" id="TIGR02900">
    <property type="entry name" value="spore_V_B"/>
    <property type="match status" value="1"/>
</dbReference>
<feature type="transmembrane region" description="Helical" evidence="6">
    <location>
        <begin position="449"/>
        <end position="465"/>
    </location>
</feature>
<evidence type="ECO:0000256" key="2">
    <source>
        <dbReference type="ARBA" id="ARBA00022475"/>
    </source>
</evidence>
<evidence type="ECO:0000256" key="3">
    <source>
        <dbReference type="ARBA" id="ARBA00022692"/>
    </source>
</evidence>
<organism evidence="7 8">
    <name type="scientific">Ectobacillus ponti</name>
    <dbReference type="NCBI Taxonomy" id="2961894"/>
    <lineage>
        <taxon>Bacteria</taxon>
        <taxon>Bacillati</taxon>
        <taxon>Bacillota</taxon>
        <taxon>Bacilli</taxon>
        <taxon>Bacillales</taxon>
        <taxon>Bacillaceae</taxon>
        <taxon>Ectobacillus</taxon>
    </lineage>
</organism>
<keyword evidence="5 6" id="KW-0472">Membrane</keyword>
<evidence type="ECO:0000256" key="5">
    <source>
        <dbReference type="ARBA" id="ARBA00023136"/>
    </source>
</evidence>
<comment type="subcellular location">
    <subcellularLocation>
        <location evidence="1">Cell membrane</location>
        <topology evidence="1">Multi-pass membrane protein</topology>
    </subcellularLocation>
</comment>
<evidence type="ECO:0000256" key="4">
    <source>
        <dbReference type="ARBA" id="ARBA00022989"/>
    </source>
</evidence>
<name>A0AA41X6L4_9BACI</name>
<evidence type="ECO:0000313" key="7">
    <source>
        <dbReference type="EMBL" id="MCP8967290.1"/>
    </source>
</evidence>
<dbReference type="CDD" id="cd13124">
    <property type="entry name" value="MATE_SpoVB_like"/>
    <property type="match status" value="1"/>
</dbReference>
<proteinExistence type="predicted"/>
<dbReference type="RefSeq" id="WP_254756781.1">
    <property type="nucleotide sequence ID" value="NZ_JANCLT010000001.1"/>
</dbReference>
<protein>
    <submittedName>
        <fullName evidence="7">Stage V sporulation protein B</fullName>
    </submittedName>
</protein>
<dbReference type="InterPro" id="IPR050833">
    <property type="entry name" value="Poly_Biosynth_Transport"/>
</dbReference>
<feature type="transmembrane region" description="Helical" evidence="6">
    <location>
        <begin position="384"/>
        <end position="406"/>
    </location>
</feature>
<keyword evidence="3 6" id="KW-0812">Transmembrane</keyword>
<evidence type="ECO:0000256" key="1">
    <source>
        <dbReference type="ARBA" id="ARBA00004651"/>
    </source>
</evidence>
<dbReference type="InterPro" id="IPR024923">
    <property type="entry name" value="PG_synth_SpoVB"/>
</dbReference>
<evidence type="ECO:0000256" key="6">
    <source>
        <dbReference type="SAM" id="Phobius"/>
    </source>
</evidence>
<feature type="transmembrane region" description="Helical" evidence="6">
    <location>
        <begin position="355"/>
        <end position="372"/>
    </location>
</feature>
<dbReference type="AlphaFoldDB" id="A0AA41X6L4"/>
<dbReference type="Proteomes" id="UP001156102">
    <property type="component" value="Unassembled WGS sequence"/>
</dbReference>
<dbReference type="InterPro" id="IPR014249">
    <property type="entry name" value="Spore_V_B"/>
</dbReference>
<keyword evidence="2" id="KW-1003">Cell membrane</keyword>
<dbReference type="PANTHER" id="PTHR30250">
    <property type="entry name" value="PST FAMILY PREDICTED COLANIC ACID TRANSPORTER"/>
    <property type="match status" value="1"/>
</dbReference>
<gene>
    <name evidence="7" type="primary">spoVB</name>
    <name evidence="7" type="ORF">NK662_01890</name>
</gene>
<accession>A0AA41X6L4</accession>
<feature type="transmembrane region" description="Helical" evidence="6">
    <location>
        <begin position="155"/>
        <end position="176"/>
    </location>
</feature>
<dbReference type="PIRSF" id="PIRSF038958">
    <property type="entry name" value="PG_synth_SpoVB"/>
    <property type="match status" value="1"/>
</dbReference>
<feature type="transmembrane region" description="Helical" evidence="6">
    <location>
        <begin position="12"/>
        <end position="30"/>
    </location>
</feature>
<dbReference type="InterPro" id="IPR002797">
    <property type="entry name" value="Polysacc_synth"/>
</dbReference>
<sequence length="518" mass="56431">MTKQSFLRGTFILIIAGLITRILGFINRIVMARILGSEGVGLYMMAVPTFILAITVTQLGLPVAIAKLVAEAEAVGDRKKVKSILTVSLTVTLTLSVIFTAAFIVLAPILAKTMLTDSRTYYPLIAILPVVPIIAVSSVLRGYFQGRQNMKPSSVAQVIEQVVRITMIAVCIRALLPYGIEYAAAGAMISAVLGELASLLYMFIMFQRDKHVSIRPQFLQTARTGWGTFKSLMATALPTTGSRFIGSVAYFVEPIVVAQSLAIAGVTAAVATRQYGLLTGYALPLLFLPSFITYALSTSLVPSVSEAAAKQHHRTVEYRLQQALRLSFISGGWSVVVLYIFASPIMKLMYHTDEAAGFIHLLAPCFIFYYFQGPLTSVLQALDMAKAAMVNSLIGSAVKVAVIFVLASRTEFQIMGVALAIAAGLVTVTLLHYATVLKRITFTIYAREYIYGSLAIFIAGAAGYYCREHVVFSSSLGTQTLAGITATTVLYGILLILFRLIRREELKRLPLFRRLITK</sequence>
<feature type="transmembrane region" description="Helical" evidence="6">
    <location>
        <begin position="182"/>
        <end position="206"/>
    </location>
</feature>
<feature type="transmembrane region" description="Helical" evidence="6">
    <location>
        <begin position="42"/>
        <end position="64"/>
    </location>
</feature>
<comment type="caution">
    <text evidence="7">The sequence shown here is derived from an EMBL/GenBank/DDBJ whole genome shotgun (WGS) entry which is preliminary data.</text>
</comment>
<keyword evidence="4 6" id="KW-1133">Transmembrane helix</keyword>
<feature type="transmembrane region" description="Helical" evidence="6">
    <location>
        <begin position="84"/>
        <end position="109"/>
    </location>
</feature>
<dbReference type="PANTHER" id="PTHR30250:SF24">
    <property type="entry name" value="STAGE V SPORULATION PROTEIN B"/>
    <property type="match status" value="1"/>
</dbReference>